<reference evidence="2" key="1">
    <citation type="journal article" date="2019" name="Int. J. Syst. Evol. Microbiol.">
        <title>The Global Catalogue of Microorganisms (GCM) 10K type strain sequencing project: providing services to taxonomists for standard genome sequencing and annotation.</title>
        <authorList>
            <consortium name="The Broad Institute Genomics Platform"/>
            <consortium name="The Broad Institute Genome Sequencing Center for Infectious Disease"/>
            <person name="Wu L."/>
            <person name="Ma J."/>
        </authorList>
    </citation>
    <scope>NUCLEOTIDE SEQUENCE [LARGE SCALE GENOMIC DNA]</scope>
    <source>
        <strain evidence="2">CCM 7427</strain>
    </source>
</reference>
<evidence type="ECO:0000313" key="2">
    <source>
        <dbReference type="Proteomes" id="UP001597521"/>
    </source>
</evidence>
<gene>
    <name evidence="1" type="ORF">ACFSX5_01255</name>
</gene>
<name>A0ABW5QFL4_9HYPH</name>
<dbReference type="EMBL" id="JBHUNP010000001">
    <property type="protein sequence ID" value="MFD2646415.1"/>
    <property type="molecule type" value="Genomic_DNA"/>
</dbReference>
<dbReference type="InterPro" id="IPR019285">
    <property type="entry name" value="DUF2336"/>
</dbReference>
<protein>
    <submittedName>
        <fullName evidence="1">DUF2336 domain-containing protein</fullName>
    </submittedName>
</protein>
<dbReference type="Pfam" id="PF10098">
    <property type="entry name" value="DUF2336"/>
    <property type="match status" value="1"/>
</dbReference>
<dbReference type="Proteomes" id="UP001597521">
    <property type="component" value="Unassembled WGS sequence"/>
</dbReference>
<comment type="caution">
    <text evidence="1">The sequence shown here is derived from an EMBL/GenBank/DDBJ whole genome shotgun (WGS) entry which is preliminary data.</text>
</comment>
<organism evidence="1 2">
    <name type="scientific">Devosia albogilva</name>
    <dbReference type="NCBI Taxonomy" id="429726"/>
    <lineage>
        <taxon>Bacteria</taxon>
        <taxon>Pseudomonadati</taxon>
        <taxon>Pseudomonadota</taxon>
        <taxon>Alphaproteobacteria</taxon>
        <taxon>Hyphomicrobiales</taxon>
        <taxon>Devosiaceae</taxon>
        <taxon>Devosia</taxon>
    </lineage>
</organism>
<keyword evidence="2" id="KW-1185">Reference proteome</keyword>
<accession>A0ABW5QFL4</accession>
<evidence type="ECO:0000313" key="1">
    <source>
        <dbReference type="EMBL" id="MFD2646415.1"/>
    </source>
</evidence>
<proteinExistence type="predicted"/>
<dbReference type="RefSeq" id="WP_386831019.1">
    <property type="nucleotide sequence ID" value="NZ_JBHUNP010000001.1"/>
</dbReference>
<sequence>MPPKVFAWFAETPMIALSDFVALTSSRDSEERARAAHLAALCYLDHTGPADEHAALYAVLIGFLDDPSVKVRAALAYGLLHSAHAPRAVVLALLRDSAVIARAIAQYSPALLDADLLPLVPGAPLPMVLALCQRSQISGRLAAALIGSGMREAQLLLLRRTDVPVPAEVLLRLADSEGRDCELRGALLARRDLPPDARLLLVRYAASDLRQARIVRGALHAPRLDRLFRASEDEAIAAIGEKAAAQENAHYASALAAAEQLNTRLLLHALVSGQVLFLAECLAQLAQTPRRKVLNLLETGSRAALQALLAACSVSDPVRGVLVQLIRHARTVDLASDVAGRHYVITVVLEELIAEYDDGIPADLEEAFSYLSEQNVRLAREAARQVMSAFTGPEGQGTAVALPVTDERRLLPAA</sequence>